<accession>A0A0A9DQX9</accession>
<dbReference type="AlphaFoldDB" id="A0A0A9DQX9"/>
<proteinExistence type="predicted"/>
<reference evidence="1" key="2">
    <citation type="journal article" date="2015" name="Data Brief">
        <title>Shoot transcriptome of the giant reed, Arundo donax.</title>
        <authorList>
            <person name="Barrero R.A."/>
            <person name="Guerrero F.D."/>
            <person name="Moolhuijzen P."/>
            <person name="Goolsby J.A."/>
            <person name="Tidwell J."/>
            <person name="Bellgard S.E."/>
            <person name="Bellgard M.I."/>
        </authorList>
    </citation>
    <scope>NUCLEOTIDE SEQUENCE</scope>
    <source>
        <tissue evidence="1">Shoot tissue taken approximately 20 cm above the soil surface</tissue>
    </source>
</reference>
<name>A0A0A9DQX9_ARUDO</name>
<reference evidence="1" key="1">
    <citation type="submission" date="2014-09" db="EMBL/GenBank/DDBJ databases">
        <authorList>
            <person name="Magalhaes I.L.F."/>
            <person name="Oliveira U."/>
            <person name="Santos F.R."/>
            <person name="Vidigal T.H.D.A."/>
            <person name="Brescovit A.D."/>
            <person name="Santos A.J."/>
        </authorList>
    </citation>
    <scope>NUCLEOTIDE SEQUENCE</scope>
    <source>
        <tissue evidence="1">Shoot tissue taken approximately 20 cm above the soil surface</tissue>
    </source>
</reference>
<evidence type="ECO:0000313" key="1">
    <source>
        <dbReference type="EMBL" id="JAD86147.1"/>
    </source>
</evidence>
<dbReference type="EMBL" id="GBRH01211748">
    <property type="protein sequence ID" value="JAD86147.1"/>
    <property type="molecule type" value="Transcribed_RNA"/>
</dbReference>
<organism evidence="1">
    <name type="scientific">Arundo donax</name>
    <name type="common">Giant reed</name>
    <name type="synonym">Donax arundinaceus</name>
    <dbReference type="NCBI Taxonomy" id="35708"/>
    <lineage>
        <taxon>Eukaryota</taxon>
        <taxon>Viridiplantae</taxon>
        <taxon>Streptophyta</taxon>
        <taxon>Embryophyta</taxon>
        <taxon>Tracheophyta</taxon>
        <taxon>Spermatophyta</taxon>
        <taxon>Magnoliopsida</taxon>
        <taxon>Liliopsida</taxon>
        <taxon>Poales</taxon>
        <taxon>Poaceae</taxon>
        <taxon>PACMAD clade</taxon>
        <taxon>Arundinoideae</taxon>
        <taxon>Arundineae</taxon>
        <taxon>Arundo</taxon>
    </lineage>
</organism>
<protein>
    <submittedName>
        <fullName evidence="1">Uncharacterized protein</fullName>
    </submittedName>
</protein>
<sequence>MVFPLPPRNIASPTALIRSISWRRSNQTKKPSWPSQNRKHAKLKIQPPAKWNFAYMIHTDTYRVL</sequence>